<feature type="signal peptide" evidence="7">
    <location>
        <begin position="1"/>
        <end position="18"/>
    </location>
</feature>
<dbReference type="RefSeq" id="XP_007313828.1">
    <property type="nucleotide sequence ID" value="XM_007313766.1"/>
</dbReference>
<evidence type="ECO:0000256" key="7">
    <source>
        <dbReference type="RuleBase" id="RU365009"/>
    </source>
</evidence>
<dbReference type="Pfam" id="PF01185">
    <property type="entry name" value="Hydrophobin"/>
    <property type="match status" value="1"/>
</dbReference>
<keyword evidence="3 7" id="KW-0134">Cell wall</keyword>
<dbReference type="BMRB" id="F8NJA2"/>
<evidence type="ECO:0000256" key="4">
    <source>
        <dbReference type="ARBA" id="ARBA00022525"/>
    </source>
</evidence>
<dbReference type="PDB" id="5W0Y">
    <property type="method" value="NMR"/>
    <property type="chains" value="A=19-104"/>
</dbReference>
<dbReference type="KEGG" id="sla:SERLADRAFT_457525"/>
<evidence type="ECO:0000256" key="2">
    <source>
        <dbReference type="ARBA" id="ARBA00010446"/>
    </source>
</evidence>
<name>F8NJA2_SERL9</name>
<keyword evidence="4 7" id="KW-0964">Secreted</keyword>
<feature type="disulfide bond" evidence="9">
    <location>
        <begin position="31"/>
        <end position="64"/>
    </location>
</feature>
<dbReference type="SMR" id="F8NJA2"/>
<accession>F8NJA2</accession>
<dbReference type="EMBL" id="GL945429">
    <property type="protein sequence ID" value="EGO29586.1"/>
    <property type="molecule type" value="Genomic_DNA"/>
</dbReference>
<dbReference type="OrthoDB" id="4225815at2759"/>
<feature type="disulfide bond" evidence="9">
    <location>
        <begin position="23"/>
        <end position="84"/>
    </location>
</feature>
<comment type="similarity">
    <text evidence="2 7">Belongs to the fungal hydrophobin family.</text>
</comment>
<evidence type="ECO:0000256" key="5">
    <source>
        <dbReference type="ARBA" id="ARBA00022729"/>
    </source>
</evidence>
<dbReference type="PDBsum" id="5W0Y"/>
<dbReference type="GO" id="GO:0009277">
    <property type="term" value="C:fungal-type cell wall"/>
    <property type="evidence" value="ECO:0007669"/>
    <property type="project" value="InterPro"/>
</dbReference>
<dbReference type="AlphaFoldDB" id="F8NJA2"/>
<comment type="subcellular location">
    <subcellularLocation>
        <location evidence="1 7">Secreted</location>
        <location evidence="1 7">Cell wall</location>
    </subcellularLocation>
</comment>
<evidence type="ECO:0000256" key="3">
    <source>
        <dbReference type="ARBA" id="ARBA00022512"/>
    </source>
</evidence>
<reference evidence="9" key="2">
    <citation type="journal article" date="2022" name="Appl. Microbiol. Biotechnol.">
        <title>Characterization of the structure and self-assembly of two distinct class IB hydrophobins.</title>
        <authorList>
            <person name="Vergunst K.L."/>
            <person name="Kenward C."/>
            <person name="Langelaan D.N."/>
        </authorList>
    </citation>
    <scope>STRUCTURE BY NMR OF 19-104</scope>
    <scope>DISULFIDE BONDS</scope>
</reference>
<evidence type="ECO:0007829" key="9">
    <source>
        <dbReference type="PDB" id="5W0Y"/>
    </source>
</evidence>
<evidence type="ECO:0000256" key="1">
    <source>
        <dbReference type="ARBA" id="ARBA00004191"/>
    </source>
</evidence>
<dbReference type="InterPro" id="IPR001338">
    <property type="entry name" value="Class_I_Hydrophobin"/>
</dbReference>
<reference evidence="8" key="1">
    <citation type="submission" date="2011-04" db="EMBL/GenBank/DDBJ databases">
        <title>Evolution of plant cell wall degrading machinery underlies the functional diversity of forest fungi.</title>
        <authorList>
            <consortium name="US DOE Joint Genome Institute (JGI-PGF)"/>
            <person name="Eastwood D.C."/>
            <person name="Floudas D."/>
            <person name="Binder M."/>
            <person name="Majcherczyk A."/>
            <person name="Schneider P."/>
            <person name="Aerts A."/>
            <person name="Asiegbu F.O."/>
            <person name="Baker S.E."/>
            <person name="Barry K."/>
            <person name="Bendiksby M."/>
            <person name="Blumentritt M."/>
            <person name="Coutinho P.M."/>
            <person name="Cullen D."/>
            <person name="Cullen D."/>
            <person name="Gathman A."/>
            <person name="Goodell B."/>
            <person name="Henrissat B."/>
            <person name="Ihrmark K."/>
            <person name="Kauserud H."/>
            <person name="Kohler A."/>
            <person name="LaButti K."/>
            <person name="Lapidus A."/>
            <person name="Lavin J.L."/>
            <person name="Lee Y.-H."/>
            <person name="Lindquist E."/>
            <person name="Lilly W."/>
            <person name="Lucas S."/>
            <person name="Morin E."/>
            <person name="Murat C."/>
            <person name="Oguiza J.A."/>
            <person name="Park J."/>
            <person name="Pisabarro A.G."/>
            <person name="Riley R."/>
            <person name="Rosling A."/>
            <person name="Salamov A."/>
            <person name="Schmidt O."/>
            <person name="Schmutz J."/>
            <person name="Skrede I."/>
            <person name="Stenlid J."/>
            <person name="Wiebenga A."/>
            <person name="Xie X."/>
            <person name="Kues U."/>
            <person name="Hibbett D.S."/>
            <person name="Hoffmeister D."/>
            <person name="Hogberg N."/>
            <person name="Martin F."/>
            <person name="Grigoriev I.V."/>
            <person name="Watkinson S.C."/>
        </authorList>
    </citation>
    <scope>NUCLEOTIDE SEQUENCE</scope>
    <source>
        <strain evidence="8">S7.9</strain>
    </source>
</reference>
<proteinExistence type="evidence at protein level"/>
<dbReference type="SMART" id="SM00075">
    <property type="entry name" value="HYDRO"/>
    <property type="match status" value="1"/>
</dbReference>
<dbReference type="HOGENOM" id="CLU_105134_2_0_1"/>
<feature type="chain" id="PRO_5013986888" description="Hydrophobin" evidence="7">
    <location>
        <begin position="19"/>
        <end position="104"/>
    </location>
</feature>
<dbReference type="GeneID" id="18817540"/>
<dbReference type="Proteomes" id="UP000008064">
    <property type="component" value="Unassembled WGS sequence"/>
</dbReference>
<organism>
    <name type="scientific">Serpula lacrymans var. lacrymans (strain S7.9)</name>
    <name type="common">Dry rot fungus</name>
    <dbReference type="NCBI Taxonomy" id="578457"/>
    <lineage>
        <taxon>Eukaryota</taxon>
        <taxon>Fungi</taxon>
        <taxon>Dikarya</taxon>
        <taxon>Basidiomycota</taxon>
        <taxon>Agaricomycotina</taxon>
        <taxon>Agaricomycetes</taxon>
        <taxon>Agaricomycetidae</taxon>
        <taxon>Boletales</taxon>
        <taxon>Coniophorineae</taxon>
        <taxon>Serpulaceae</taxon>
        <taxon>Serpula</taxon>
    </lineage>
</organism>
<dbReference type="InterPro" id="IPR019778">
    <property type="entry name" value="Class_I_Hydrophobin_CS"/>
</dbReference>
<dbReference type="PROSITE" id="PS00956">
    <property type="entry name" value="HYDROPHOBIN"/>
    <property type="match status" value="1"/>
</dbReference>
<keyword evidence="9" id="KW-0002">3D-structure</keyword>
<dbReference type="GO" id="GO:0005199">
    <property type="term" value="F:structural constituent of cell wall"/>
    <property type="evidence" value="ECO:0007669"/>
    <property type="project" value="InterPro"/>
</dbReference>
<gene>
    <name evidence="8" type="primary">slh4</name>
    <name evidence="8" type="ORF">SERLADRAFT_457525</name>
</gene>
<feature type="disulfide bond" evidence="9">
    <location>
        <begin position="30"/>
        <end position="78"/>
    </location>
</feature>
<evidence type="ECO:0000313" key="8">
    <source>
        <dbReference type="EMBL" id="EGO29586.1"/>
    </source>
</evidence>
<dbReference type="CDD" id="cd23507">
    <property type="entry name" value="hydrophobin_I"/>
    <property type="match status" value="1"/>
</dbReference>
<feature type="disulfide bond" evidence="9">
    <location>
        <begin position="85"/>
        <end position="97"/>
    </location>
</feature>
<protein>
    <recommendedName>
        <fullName evidence="7">Hydrophobin</fullName>
    </recommendedName>
</protein>
<evidence type="ECO:0000256" key="6">
    <source>
        <dbReference type="ARBA" id="ARBA00023157"/>
    </source>
</evidence>
<keyword evidence="5 7" id="KW-0732">Signal</keyword>
<keyword evidence="6 7" id="KW-1015">Disulfide bond</keyword>
<sequence>MFAKVVLVFTALAAVVAAGSSQCNAGPVQCCNTLTSASNSQAAGLIQQLGLSGVGANVPVGINCNPITGIGAGSGSSCNANPACCDNVYTNGLGVQCNPINVNL</sequence>